<dbReference type="Gene3D" id="3.30.70.270">
    <property type="match status" value="1"/>
</dbReference>
<dbReference type="InterPro" id="IPR036775">
    <property type="entry name" value="DNA_pol_Y-fam_lit_finger_sf"/>
</dbReference>
<evidence type="ECO:0000256" key="10">
    <source>
        <dbReference type="ARBA" id="ARBA00022763"/>
    </source>
</evidence>
<evidence type="ECO:0000259" key="17">
    <source>
        <dbReference type="PROSITE" id="PS50173"/>
    </source>
</evidence>
<feature type="site" description="Substrate discrimination" evidence="16">
    <location>
        <position position="19"/>
    </location>
</feature>
<dbReference type="AlphaFoldDB" id="A0A857DHZ8"/>
<dbReference type="NCBIfam" id="NF010731">
    <property type="entry name" value="PRK14133.1"/>
    <property type="match status" value="1"/>
</dbReference>
<dbReference type="Pfam" id="PF00817">
    <property type="entry name" value="IMS"/>
    <property type="match status" value="1"/>
</dbReference>
<evidence type="ECO:0000256" key="9">
    <source>
        <dbReference type="ARBA" id="ARBA00022723"/>
    </source>
</evidence>
<keyword evidence="4 16" id="KW-0515">Mutator protein</keyword>
<comment type="catalytic activity">
    <reaction evidence="15 16">
        <text>DNA(n) + a 2'-deoxyribonucleoside 5'-triphosphate = DNA(n+1) + diphosphate</text>
        <dbReference type="Rhea" id="RHEA:22508"/>
        <dbReference type="Rhea" id="RHEA-COMP:17339"/>
        <dbReference type="Rhea" id="RHEA-COMP:17340"/>
        <dbReference type="ChEBI" id="CHEBI:33019"/>
        <dbReference type="ChEBI" id="CHEBI:61560"/>
        <dbReference type="ChEBI" id="CHEBI:173112"/>
        <dbReference type="EC" id="2.7.7.7"/>
    </reaction>
</comment>
<evidence type="ECO:0000256" key="12">
    <source>
        <dbReference type="ARBA" id="ARBA00022932"/>
    </source>
</evidence>
<dbReference type="GO" id="GO:0003684">
    <property type="term" value="F:damaged DNA binding"/>
    <property type="evidence" value="ECO:0007669"/>
    <property type="project" value="InterPro"/>
</dbReference>
<dbReference type="InterPro" id="IPR053848">
    <property type="entry name" value="IMS_HHH_1"/>
</dbReference>
<dbReference type="GO" id="GO:0003887">
    <property type="term" value="F:DNA-directed DNA polymerase activity"/>
    <property type="evidence" value="ECO:0007669"/>
    <property type="project" value="UniProtKB-UniRule"/>
</dbReference>
<dbReference type="GO" id="GO:0042276">
    <property type="term" value="P:error-prone translesion synthesis"/>
    <property type="evidence" value="ECO:0007669"/>
    <property type="project" value="TreeGrafter"/>
</dbReference>
<dbReference type="EMBL" id="CP046996">
    <property type="protein sequence ID" value="QGZ99954.1"/>
    <property type="molecule type" value="Genomic_DNA"/>
</dbReference>
<dbReference type="EC" id="2.7.7.7" evidence="16"/>
<dbReference type="Pfam" id="PF21999">
    <property type="entry name" value="IMS_HHH_1"/>
    <property type="match status" value="1"/>
</dbReference>
<evidence type="ECO:0000256" key="13">
    <source>
        <dbReference type="ARBA" id="ARBA00023125"/>
    </source>
</evidence>
<dbReference type="Gene3D" id="3.40.1170.60">
    <property type="match status" value="1"/>
</dbReference>
<feature type="domain" description="UmuC" evidence="17">
    <location>
        <begin position="10"/>
        <end position="191"/>
    </location>
</feature>
<dbReference type="SUPFAM" id="SSF56672">
    <property type="entry name" value="DNA/RNA polymerases"/>
    <property type="match status" value="1"/>
</dbReference>
<reference evidence="18 19" key="1">
    <citation type="submission" date="2019-12" db="EMBL/GenBank/DDBJ databases">
        <title>Sequence classification of anaerobic respiratory reductive dehalogenases: First we see many, then we see few.</title>
        <authorList>
            <person name="Molenda O."/>
            <person name="Puentes Jacome L.A."/>
            <person name="Cao X."/>
            <person name="Nesbo C.L."/>
            <person name="Tang S."/>
            <person name="Morson N."/>
            <person name="Patron J."/>
            <person name="Lomheim L."/>
            <person name="Wishart D.S."/>
            <person name="Edwards E.A."/>
        </authorList>
    </citation>
    <scope>NUCLEOTIDE SEQUENCE [LARGE SCALE GENOMIC DNA]</scope>
    <source>
        <strain evidence="18 19">12DCA</strain>
    </source>
</reference>
<dbReference type="NCBIfam" id="NF002751">
    <property type="entry name" value="PRK02794.1"/>
    <property type="match status" value="1"/>
</dbReference>
<evidence type="ECO:0000256" key="11">
    <source>
        <dbReference type="ARBA" id="ARBA00022842"/>
    </source>
</evidence>
<dbReference type="Pfam" id="PF11799">
    <property type="entry name" value="IMS_C"/>
    <property type="match status" value="1"/>
</dbReference>
<dbReference type="Gene3D" id="3.30.1490.100">
    <property type="entry name" value="DNA polymerase, Y-family, little finger domain"/>
    <property type="match status" value="1"/>
</dbReference>
<evidence type="ECO:0000256" key="4">
    <source>
        <dbReference type="ARBA" id="ARBA00022457"/>
    </source>
</evidence>
<organism evidence="18 19">
    <name type="scientific">Dehalobacter restrictus</name>
    <dbReference type="NCBI Taxonomy" id="55583"/>
    <lineage>
        <taxon>Bacteria</taxon>
        <taxon>Bacillati</taxon>
        <taxon>Bacillota</taxon>
        <taxon>Clostridia</taxon>
        <taxon>Eubacteriales</taxon>
        <taxon>Desulfitobacteriaceae</taxon>
        <taxon>Dehalobacter</taxon>
    </lineage>
</organism>
<comment type="subcellular location">
    <subcellularLocation>
        <location evidence="1 16">Cytoplasm</location>
    </subcellularLocation>
</comment>
<dbReference type="InterPro" id="IPR017961">
    <property type="entry name" value="DNA_pol_Y-fam_little_finger"/>
</dbReference>
<evidence type="ECO:0000256" key="6">
    <source>
        <dbReference type="ARBA" id="ARBA00022679"/>
    </source>
</evidence>
<comment type="cofactor">
    <cofactor evidence="16">
        <name>Mg(2+)</name>
        <dbReference type="ChEBI" id="CHEBI:18420"/>
    </cofactor>
    <text evidence="16">Binds 2 magnesium ions per subunit.</text>
</comment>
<dbReference type="FunFam" id="3.30.1490.100:FF:000004">
    <property type="entry name" value="DNA polymerase IV"/>
    <property type="match status" value="1"/>
</dbReference>
<keyword evidence="6 16" id="KW-0808">Transferase</keyword>
<keyword evidence="8 16" id="KW-0235">DNA replication</keyword>
<evidence type="ECO:0000256" key="16">
    <source>
        <dbReference type="HAMAP-Rule" id="MF_01113"/>
    </source>
</evidence>
<dbReference type="InterPro" id="IPR022880">
    <property type="entry name" value="DNApol_IV"/>
</dbReference>
<dbReference type="SUPFAM" id="SSF100879">
    <property type="entry name" value="Lesion bypass DNA polymerase (Y-family), little finger domain"/>
    <property type="match status" value="1"/>
</dbReference>
<dbReference type="NCBIfam" id="NF003015">
    <property type="entry name" value="PRK03858.1"/>
    <property type="match status" value="1"/>
</dbReference>
<evidence type="ECO:0000256" key="1">
    <source>
        <dbReference type="ARBA" id="ARBA00004496"/>
    </source>
</evidence>
<evidence type="ECO:0000256" key="2">
    <source>
        <dbReference type="ARBA" id="ARBA00010945"/>
    </source>
</evidence>
<evidence type="ECO:0000256" key="8">
    <source>
        <dbReference type="ARBA" id="ARBA00022705"/>
    </source>
</evidence>
<dbReference type="PANTHER" id="PTHR11076">
    <property type="entry name" value="DNA REPAIR POLYMERASE UMUC / TRANSFERASE FAMILY MEMBER"/>
    <property type="match status" value="1"/>
</dbReference>
<dbReference type="GO" id="GO:0006281">
    <property type="term" value="P:DNA repair"/>
    <property type="evidence" value="ECO:0007669"/>
    <property type="project" value="UniProtKB-UniRule"/>
</dbReference>
<feature type="binding site" evidence="16">
    <location>
        <position position="109"/>
    </location>
    <ligand>
        <name>Mg(2+)</name>
        <dbReference type="ChEBI" id="CHEBI:18420"/>
    </ligand>
</feature>
<comment type="subunit">
    <text evidence="3 16">Monomer.</text>
</comment>
<dbReference type="Gene3D" id="1.10.150.20">
    <property type="entry name" value="5' to 3' exonuclease, C-terminal subdomain"/>
    <property type="match status" value="1"/>
</dbReference>
<proteinExistence type="inferred from homology"/>
<dbReference type="Proteomes" id="UP000430508">
    <property type="component" value="Chromosome"/>
</dbReference>
<gene>
    <name evidence="16 18" type="primary">dinB</name>
    <name evidence="18" type="ORF">GQ588_04480</name>
</gene>
<comment type="similarity">
    <text evidence="2 16">Belongs to the DNA polymerase type-Y family.</text>
</comment>
<name>A0A857DHZ8_9FIRM</name>
<protein>
    <recommendedName>
        <fullName evidence="16">DNA polymerase IV</fullName>
        <shortName evidence="16">Pol IV</shortName>
        <ecNumber evidence="16">2.7.7.7</ecNumber>
    </recommendedName>
</protein>
<dbReference type="NCBIfam" id="NF002882">
    <property type="entry name" value="PRK03348.1"/>
    <property type="match status" value="1"/>
</dbReference>
<accession>A0A857DHZ8</accession>
<evidence type="ECO:0000313" key="19">
    <source>
        <dbReference type="Proteomes" id="UP000430508"/>
    </source>
</evidence>
<evidence type="ECO:0000256" key="3">
    <source>
        <dbReference type="ARBA" id="ARBA00011245"/>
    </source>
</evidence>
<evidence type="ECO:0000256" key="14">
    <source>
        <dbReference type="ARBA" id="ARBA00023204"/>
    </source>
</evidence>
<dbReference type="NCBIfam" id="NF002677">
    <property type="entry name" value="PRK02406.1"/>
    <property type="match status" value="1"/>
</dbReference>
<dbReference type="GO" id="GO:0009432">
    <property type="term" value="P:SOS response"/>
    <property type="evidence" value="ECO:0007669"/>
    <property type="project" value="TreeGrafter"/>
</dbReference>
<dbReference type="GO" id="GO:0000287">
    <property type="term" value="F:magnesium ion binding"/>
    <property type="evidence" value="ECO:0007669"/>
    <property type="project" value="UniProtKB-UniRule"/>
</dbReference>
<evidence type="ECO:0000256" key="7">
    <source>
        <dbReference type="ARBA" id="ARBA00022695"/>
    </source>
</evidence>
<dbReference type="GO" id="GO:0005829">
    <property type="term" value="C:cytosol"/>
    <property type="evidence" value="ECO:0007669"/>
    <property type="project" value="TreeGrafter"/>
</dbReference>
<dbReference type="InterPro" id="IPR043128">
    <property type="entry name" value="Rev_trsase/Diguanyl_cyclase"/>
</dbReference>
<comment type="function">
    <text evidence="16">Poorly processive, error-prone DNA polymerase involved in untargeted mutagenesis. Copies undamaged DNA at stalled replication forks, which arise in vivo from mismatched or misaligned primer ends. These misaligned primers can be extended by PolIV. Exhibits no 3'-5' exonuclease (proofreading) activity. May be involved in translesional synthesis, in conjunction with the beta clamp from PolIII.</text>
</comment>
<keyword evidence="10 16" id="KW-0227">DNA damage</keyword>
<keyword evidence="5 16" id="KW-0963">Cytoplasm</keyword>
<dbReference type="InterPro" id="IPR043502">
    <property type="entry name" value="DNA/RNA_pol_sf"/>
</dbReference>
<evidence type="ECO:0000256" key="15">
    <source>
        <dbReference type="ARBA" id="ARBA00049244"/>
    </source>
</evidence>
<sequence length="387" mass="43546">MEEWQNHRKILHIDMDAFYAAVEQRDHPALLGKPVIVGGKPNSRGVVSAASYEARKFGIHSAMPMTEAFRRCPQAAFLPVNMQKYQEASDRIHEIFLSYTPLVEPLSLDEAFLDVTRSTALFGFAQDIAVLIKQRIRQELGLTASVGLAPNKFLAKIASDLQKPDGFVVVPPDKVQEFLDPLAVERVWGVGIKTAEQLHELRVRTVKDLRALDESALSKRFGVMGKQLYELARGIDNRSVETDRMAKSVGRETTFPSDIADVDVLEKELLKLAVDVGRRLRKHALRAKTITLKARYPDFRTLSRSSTLPQATDLDDLIYHEACSLLRELSMNQPLRLIGITLNNLTDQTEQLTLFDEPQKDMGNLTKVIDQVNAKYGKNSITRARLL</sequence>
<dbReference type="FunFam" id="3.40.1170.60:FF:000001">
    <property type="entry name" value="DNA polymerase IV"/>
    <property type="match status" value="1"/>
</dbReference>
<dbReference type="RefSeq" id="WP_025205312.1">
    <property type="nucleotide sequence ID" value="NZ_CP046996.1"/>
</dbReference>
<dbReference type="InterPro" id="IPR001126">
    <property type="entry name" value="UmuC"/>
</dbReference>
<keyword evidence="7 16" id="KW-0548">Nucleotidyltransferase</keyword>
<keyword evidence="13 16" id="KW-0238">DNA-binding</keyword>
<evidence type="ECO:0000313" key="18">
    <source>
        <dbReference type="EMBL" id="QGZ99954.1"/>
    </source>
</evidence>
<dbReference type="InterPro" id="IPR050116">
    <property type="entry name" value="DNA_polymerase-Y"/>
</dbReference>
<keyword evidence="9 16" id="KW-0479">Metal-binding</keyword>
<dbReference type="CDD" id="cd03586">
    <property type="entry name" value="PolY_Pol_IV_kappa"/>
    <property type="match status" value="1"/>
</dbReference>
<keyword evidence="14 16" id="KW-0234">DNA repair</keyword>
<evidence type="ECO:0000256" key="5">
    <source>
        <dbReference type="ARBA" id="ARBA00022490"/>
    </source>
</evidence>
<dbReference type="HAMAP" id="MF_01113">
    <property type="entry name" value="DNApol_IV"/>
    <property type="match status" value="1"/>
</dbReference>
<keyword evidence="12 16" id="KW-0239">DNA-directed DNA polymerase</keyword>
<feature type="binding site" evidence="16">
    <location>
        <position position="14"/>
    </location>
    <ligand>
        <name>Mg(2+)</name>
        <dbReference type="ChEBI" id="CHEBI:18420"/>
    </ligand>
</feature>
<keyword evidence="11 16" id="KW-0460">Magnesium</keyword>
<dbReference type="GO" id="GO:0006261">
    <property type="term" value="P:DNA-templated DNA replication"/>
    <property type="evidence" value="ECO:0007669"/>
    <property type="project" value="UniProtKB-UniRule"/>
</dbReference>
<feature type="active site" evidence="16">
    <location>
        <position position="110"/>
    </location>
</feature>
<dbReference type="PROSITE" id="PS50173">
    <property type="entry name" value="UMUC"/>
    <property type="match status" value="1"/>
</dbReference>
<dbReference type="PANTHER" id="PTHR11076:SF33">
    <property type="entry name" value="DNA POLYMERASE KAPPA"/>
    <property type="match status" value="1"/>
</dbReference>